<dbReference type="OrthoDB" id="5599753at2759"/>
<reference evidence="3" key="1">
    <citation type="submission" date="2022-10" db="EMBL/GenBank/DDBJ databases">
        <title>Tapping the CABI collections for fungal endophytes: first genome assemblies for Collariella, Neodidymelliopsis, Ascochyta clinopodiicola, Didymella pomorum, Didymosphaeria variabile, Neocosmospora piperis and Neocucurbitaria cava.</title>
        <authorList>
            <person name="Hill R."/>
        </authorList>
    </citation>
    <scope>NUCLEOTIDE SEQUENCE</scope>
    <source>
        <strain evidence="3">IMI 366586</strain>
    </source>
</reference>
<gene>
    <name evidence="3" type="ORF">N0V84_003587</name>
</gene>
<feature type="region of interest" description="Disordered" evidence="1">
    <location>
        <begin position="237"/>
        <end position="263"/>
    </location>
</feature>
<organism evidence="3 4">
    <name type="scientific">Fusarium piperis</name>
    <dbReference type="NCBI Taxonomy" id="1435070"/>
    <lineage>
        <taxon>Eukaryota</taxon>
        <taxon>Fungi</taxon>
        <taxon>Dikarya</taxon>
        <taxon>Ascomycota</taxon>
        <taxon>Pezizomycotina</taxon>
        <taxon>Sordariomycetes</taxon>
        <taxon>Hypocreomycetidae</taxon>
        <taxon>Hypocreales</taxon>
        <taxon>Nectriaceae</taxon>
        <taxon>Fusarium</taxon>
        <taxon>Fusarium solani species complex</taxon>
    </lineage>
</organism>
<protein>
    <recommendedName>
        <fullName evidence="2">LITAF domain-containing protein</fullName>
    </recommendedName>
</protein>
<feature type="domain" description="LITAF" evidence="2">
    <location>
        <begin position="153"/>
        <end position="235"/>
    </location>
</feature>
<evidence type="ECO:0000313" key="3">
    <source>
        <dbReference type="EMBL" id="KAJ4325205.1"/>
    </source>
</evidence>
<feature type="region of interest" description="Disordered" evidence="1">
    <location>
        <begin position="1"/>
        <end position="97"/>
    </location>
</feature>
<evidence type="ECO:0000313" key="4">
    <source>
        <dbReference type="Proteomes" id="UP001140502"/>
    </source>
</evidence>
<dbReference type="Pfam" id="PF10601">
    <property type="entry name" value="zf-LITAF-like"/>
    <property type="match status" value="1"/>
</dbReference>
<proteinExistence type="predicted"/>
<evidence type="ECO:0000256" key="1">
    <source>
        <dbReference type="SAM" id="MobiDB-lite"/>
    </source>
</evidence>
<dbReference type="EMBL" id="JAPEUR010000052">
    <property type="protein sequence ID" value="KAJ4325205.1"/>
    <property type="molecule type" value="Genomic_DNA"/>
</dbReference>
<dbReference type="PROSITE" id="PS51837">
    <property type="entry name" value="LITAF"/>
    <property type="match status" value="1"/>
</dbReference>
<dbReference type="Proteomes" id="UP001140502">
    <property type="component" value="Unassembled WGS sequence"/>
</dbReference>
<keyword evidence="4" id="KW-1185">Reference proteome</keyword>
<dbReference type="SMART" id="SM00714">
    <property type="entry name" value="LITAF"/>
    <property type="match status" value="1"/>
</dbReference>
<feature type="compositionally biased region" description="Polar residues" evidence="1">
    <location>
        <begin position="1"/>
        <end position="24"/>
    </location>
</feature>
<evidence type="ECO:0000259" key="2">
    <source>
        <dbReference type="PROSITE" id="PS51837"/>
    </source>
</evidence>
<accession>A0A9W8WH38</accession>
<comment type="caution">
    <text evidence="3">The sequence shown here is derived from an EMBL/GenBank/DDBJ whole genome shotgun (WGS) entry which is preliminary data.</text>
</comment>
<dbReference type="InterPro" id="IPR006629">
    <property type="entry name" value="LITAF"/>
</dbReference>
<sequence length="263" mass="28001">MTTPVSPEPITSSPAPNPGTVSPPSYTPKPAEAVPNTDEKIAIQTPKIDDDNLPEVVVVEPDHSQGPQPVHTHTPDPPKSEYPVPPPSTVSPAPGSIMNLHGDGTQSPPILQHPALAGQMAPGQMAPGQMGYAGHESMVVPMSAPTPAPVYPPGAQTVTPLNLLTDQSDSVDCPFCQRRTETKVKKEASGMTHTIAAGLFFTTLFGVIFPYTCHCAPHISHYCKNCGRKVAYKQRGGEMEPQGTPEHLREVSKYPAAEPKTKK</sequence>
<dbReference type="AlphaFoldDB" id="A0A9W8WH38"/>
<name>A0A9W8WH38_9HYPO</name>